<feature type="transmembrane region" description="Helical" evidence="7">
    <location>
        <begin position="457"/>
        <end position="480"/>
    </location>
</feature>
<dbReference type="GO" id="GO:0016020">
    <property type="term" value="C:membrane"/>
    <property type="evidence" value="ECO:0007669"/>
    <property type="project" value="UniProtKB-SubCell"/>
</dbReference>
<evidence type="ECO:0000313" key="8">
    <source>
        <dbReference type="EMBL" id="KAF1847658.1"/>
    </source>
</evidence>
<dbReference type="AlphaFoldDB" id="A0A9P4LAL8"/>
<feature type="transmembrane region" description="Helical" evidence="7">
    <location>
        <begin position="187"/>
        <end position="205"/>
    </location>
</feature>
<dbReference type="OrthoDB" id="8904098at2759"/>
<dbReference type="GeneID" id="63845395"/>
<feature type="transmembrane region" description="Helical" evidence="7">
    <location>
        <begin position="99"/>
        <end position="118"/>
    </location>
</feature>
<dbReference type="RefSeq" id="XP_040790221.1">
    <property type="nucleotide sequence ID" value="XM_040928142.1"/>
</dbReference>
<sequence length="627" mass="70111">MTEVDVLDLRRVRDSVPWRLWAVAVIGFWERAAFWGLTAPWQNYMEHPPHSDRNHTPGALGLGQVKATQIYCAFYIFYYVTPSFVAPLADSRLGQYPTLVASVMLYCAGCTVLTISSLPTSLTKDWGLPGLILAMFLIGLGGGGFKAITAPFIADQYTETKPRLKRLKSGELVVTDHQLTLQYIYNLYFWVGNVGSLSWFATVYIEKRYGFAGAYGLTLGFMAIAMFMLVFGKRWFVRVPHKDNVLPQATRIITCAIRNGFRMKHADPEYQLEHRRKTVAWSSTLVDELTRGLRACRVLLAFVMFYICFDQMQNNLISQAGQMKTGSTPNDLLPAMNQVGCIVLGPLIQEGLYPFLHKRRIYMKPITRITIGFVFIALAMLYATFVQYAIYASPPCYDHPEQCGNGQRTSMWVLKDSRPNVWIQAPLYFLIAIGEIFAYVTGLEYAYDNSPKDMKVLVQAISLLLGGVGSACAMALAQVAHDPNLIWLYASLTGGMAATALIFWLVFRKYDTPLSVDNVEDSPKEISFDLEKGSNQDQDREESSLQSRISKVDVDATEVSMCPEAGDISIMELSDLQMGSETTLCLRNSDVDGEGTISDGSHLHELPAEVSVTSDNWFEHNASRGAR</sequence>
<protein>
    <submittedName>
        <fullName evidence="8">MFS general substrate transporter</fullName>
    </submittedName>
</protein>
<feature type="compositionally biased region" description="Basic and acidic residues" evidence="6">
    <location>
        <begin position="530"/>
        <end position="543"/>
    </location>
</feature>
<evidence type="ECO:0000256" key="5">
    <source>
        <dbReference type="ARBA" id="ARBA00023136"/>
    </source>
</evidence>
<evidence type="ECO:0000256" key="7">
    <source>
        <dbReference type="SAM" id="Phobius"/>
    </source>
</evidence>
<feature type="transmembrane region" description="Helical" evidence="7">
    <location>
        <begin position="369"/>
        <end position="390"/>
    </location>
</feature>
<feature type="transmembrane region" description="Helical" evidence="7">
    <location>
        <begin position="130"/>
        <end position="154"/>
    </location>
</feature>
<evidence type="ECO:0000256" key="4">
    <source>
        <dbReference type="ARBA" id="ARBA00022989"/>
    </source>
</evidence>
<comment type="caution">
    <text evidence="8">The sequence shown here is derived from an EMBL/GenBank/DDBJ whole genome shotgun (WGS) entry which is preliminary data.</text>
</comment>
<dbReference type="SUPFAM" id="SSF103473">
    <property type="entry name" value="MFS general substrate transporter"/>
    <property type="match status" value="1"/>
</dbReference>
<evidence type="ECO:0000256" key="6">
    <source>
        <dbReference type="SAM" id="MobiDB-lite"/>
    </source>
</evidence>
<gene>
    <name evidence="8" type="ORF">K460DRAFT_276821</name>
</gene>
<comment type="subcellular location">
    <subcellularLocation>
        <location evidence="1">Membrane</location>
        <topology evidence="1">Multi-pass membrane protein</topology>
    </subcellularLocation>
</comment>
<name>A0A9P4LAL8_9PLEO</name>
<reference evidence="8" key="1">
    <citation type="submission" date="2020-01" db="EMBL/GenBank/DDBJ databases">
        <authorList>
            <consortium name="DOE Joint Genome Institute"/>
            <person name="Haridas S."/>
            <person name="Albert R."/>
            <person name="Binder M."/>
            <person name="Bloem J."/>
            <person name="Labutti K."/>
            <person name="Salamov A."/>
            <person name="Andreopoulos B."/>
            <person name="Baker S.E."/>
            <person name="Barry K."/>
            <person name="Bills G."/>
            <person name="Bluhm B.H."/>
            <person name="Cannon C."/>
            <person name="Castanera R."/>
            <person name="Culley D.E."/>
            <person name="Daum C."/>
            <person name="Ezra D."/>
            <person name="Gonzalez J.B."/>
            <person name="Henrissat B."/>
            <person name="Kuo A."/>
            <person name="Liang C."/>
            <person name="Lipzen A."/>
            <person name="Lutzoni F."/>
            <person name="Magnuson J."/>
            <person name="Mondo S."/>
            <person name="Nolan M."/>
            <person name="Ohm R."/>
            <person name="Pangilinan J."/>
            <person name="Park H.-J."/>
            <person name="Ramirez L."/>
            <person name="Alfaro M."/>
            <person name="Sun H."/>
            <person name="Tritt A."/>
            <person name="Yoshinaga Y."/>
            <person name="Zwiers L.-H."/>
            <person name="Turgeon B.G."/>
            <person name="Goodwin S.B."/>
            <person name="Spatafora J.W."/>
            <person name="Crous P.W."/>
            <person name="Grigoriev I.V."/>
        </authorList>
    </citation>
    <scope>NUCLEOTIDE SEQUENCE</scope>
    <source>
        <strain evidence="8">CBS 394.84</strain>
    </source>
</reference>
<dbReference type="PANTHER" id="PTHR11654">
    <property type="entry name" value="OLIGOPEPTIDE TRANSPORTER-RELATED"/>
    <property type="match status" value="1"/>
</dbReference>
<dbReference type="EMBL" id="ML976615">
    <property type="protein sequence ID" value="KAF1847658.1"/>
    <property type="molecule type" value="Genomic_DNA"/>
</dbReference>
<organism evidence="8 9">
    <name type="scientific">Cucurbitaria berberidis CBS 394.84</name>
    <dbReference type="NCBI Taxonomy" id="1168544"/>
    <lineage>
        <taxon>Eukaryota</taxon>
        <taxon>Fungi</taxon>
        <taxon>Dikarya</taxon>
        <taxon>Ascomycota</taxon>
        <taxon>Pezizomycotina</taxon>
        <taxon>Dothideomycetes</taxon>
        <taxon>Pleosporomycetidae</taxon>
        <taxon>Pleosporales</taxon>
        <taxon>Pleosporineae</taxon>
        <taxon>Cucurbitariaceae</taxon>
        <taxon>Cucurbitaria</taxon>
    </lineage>
</organism>
<feature type="region of interest" description="Disordered" evidence="6">
    <location>
        <begin position="530"/>
        <end position="549"/>
    </location>
</feature>
<dbReference type="GO" id="GO:0022857">
    <property type="term" value="F:transmembrane transporter activity"/>
    <property type="evidence" value="ECO:0007669"/>
    <property type="project" value="InterPro"/>
</dbReference>
<keyword evidence="3 7" id="KW-0812">Transmembrane</keyword>
<feature type="transmembrane region" description="Helical" evidence="7">
    <location>
        <begin position="20"/>
        <end position="38"/>
    </location>
</feature>
<evidence type="ECO:0000256" key="3">
    <source>
        <dbReference type="ARBA" id="ARBA00022692"/>
    </source>
</evidence>
<keyword evidence="5 7" id="KW-0472">Membrane</keyword>
<evidence type="ECO:0000256" key="2">
    <source>
        <dbReference type="ARBA" id="ARBA00005982"/>
    </source>
</evidence>
<feature type="transmembrane region" description="Helical" evidence="7">
    <location>
        <begin position="421"/>
        <end position="445"/>
    </location>
</feature>
<feature type="transmembrane region" description="Helical" evidence="7">
    <location>
        <begin position="486"/>
        <end position="507"/>
    </location>
</feature>
<dbReference type="Pfam" id="PF00854">
    <property type="entry name" value="PTR2"/>
    <property type="match status" value="1"/>
</dbReference>
<dbReference type="Proteomes" id="UP000800039">
    <property type="component" value="Unassembled WGS sequence"/>
</dbReference>
<evidence type="ECO:0000256" key="1">
    <source>
        <dbReference type="ARBA" id="ARBA00004141"/>
    </source>
</evidence>
<dbReference type="InterPro" id="IPR000109">
    <property type="entry name" value="POT_fam"/>
</dbReference>
<comment type="similarity">
    <text evidence="2">Belongs to the major facilitator superfamily. Proton-dependent oligopeptide transporter (POT/PTR) (TC 2.A.17) family.</text>
</comment>
<feature type="transmembrane region" description="Helical" evidence="7">
    <location>
        <begin position="59"/>
        <end position="79"/>
    </location>
</feature>
<keyword evidence="9" id="KW-1185">Reference proteome</keyword>
<proteinExistence type="inferred from homology"/>
<dbReference type="InterPro" id="IPR036259">
    <property type="entry name" value="MFS_trans_sf"/>
</dbReference>
<keyword evidence="4 7" id="KW-1133">Transmembrane helix</keyword>
<evidence type="ECO:0000313" key="9">
    <source>
        <dbReference type="Proteomes" id="UP000800039"/>
    </source>
</evidence>
<dbReference type="Gene3D" id="1.20.1250.20">
    <property type="entry name" value="MFS general substrate transporter like domains"/>
    <property type="match status" value="1"/>
</dbReference>
<accession>A0A9P4LAL8</accession>
<feature type="transmembrane region" description="Helical" evidence="7">
    <location>
        <begin position="212"/>
        <end position="231"/>
    </location>
</feature>